<sequence>MILGRNSPLATFRVHEPLIGENESGHGSPGGLDQKAESLVHANYEGHADDTTEAWLKLTHKGTSGRTGNLGSPIKELFIKTYLPEIGACKPGISFILRR</sequence>
<organism evidence="1 2">
    <name type="scientific">Smallanthus sonchifolius</name>
    <dbReference type="NCBI Taxonomy" id="185202"/>
    <lineage>
        <taxon>Eukaryota</taxon>
        <taxon>Viridiplantae</taxon>
        <taxon>Streptophyta</taxon>
        <taxon>Embryophyta</taxon>
        <taxon>Tracheophyta</taxon>
        <taxon>Spermatophyta</taxon>
        <taxon>Magnoliopsida</taxon>
        <taxon>eudicotyledons</taxon>
        <taxon>Gunneridae</taxon>
        <taxon>Pentapetalae</taxon>
        <taxon>asterids</taxon>
        <taxon>campanulids</taxon>
        <taxon>Asterales</taxon>
        <taxon>Asteraceae</taxon>
        <taxon>Asteroideae</taxon>
        <taxon>Heliantheae alliance</taxon>
        <taxon>Millerieae</taxon>
        <taxon>Smallanthus</taxon>
    </lineage>
</organism>
<reference evidence="1 2" key="2">
    <citation type="journal article" date="2022" name="Mol. Ecol. Resour.">
        <title>The genomes of chicory, endive, great burdock and yacon provide insights into Asteraceae paleo-polyploidization history and plant inulin production.</title>
        <authorList>
            <person name="Fan W."/>
            <person name="Wang S."/>
            <person name="Wang H."/>
            <person name="Wang A."/>
            <person name="Jiang F."/>
            <person name="Liu H."/>
            <person name="Zhao H."/>
            <person name="Xu D."/>
            <person name="Zhang Y."/>
        </authorList>
    </citation>
    <scope>NUCLEOTIDE SEQUENCE [LARGE SCALE GENOMIC DNA]</scope>
    <source>
        <strain evidence="2">cv. Yunnan</strain>
        <tissue evidence="1">Leaves</tissue>
    </source>
</reference>
<protein>
    <submittedName>
        <fullName evidence="1">Uncharacterized protein</fullName>
    </submittedName>
</protein>
<evidence type="ECO:0000313" key="2">
    <source>
        <dbReference type="Proteomes" id="UP001056120"/>
    </source>
</evidence>
<proteinExistence type="predicted"/>
<dbReference type="EMBL" id="CM042039">
    <property type="protein sequence ID" value="KAI3725408.1"/>
    <property type="molecule type" value="Genomic_DNA"/>
</dbReference>
<reference evidence="2" key="1">
    <citation type="journal article" date="2022" name="Mol. Ecol. Resour.">
        <title>The genomes of chicory, endive, great burdock and yacon provide insights into Asteraceae palaeo-polyploidization history and plant inulin production.</title>
        <authorList>
            <person name="Fan W."/>
            <person name="Wang S."/>
            <person name="Wang H."/>
            <person name="Wang A."/>
            <person name="Jiang F."/>
            <person name="Liu H."/>
            <person name="Zhao H."/>
            <person name="Xu D."/>
            <person name="Zhang Y."/>
        </authorList>
    </citation>
    <scope>NUCLEOTIDE SEQUENCE [LARGE SCALE GENOMIC DNA]</scope>
    <source>
        <strain evidence="2">cv. Yunnan</strain>
    </source>
</reference>
<evidence type="ECO:0000313" key="1">
    <source>
        <dbReference type="EMBL" id="KAI3725408.1"/>
    </source>
</evidence>
<name>A0ACB9BU01_9ASTR</name>
<dbReference type="Proteomes" id="UP001056120">
    <property type="component" value="Linkage Group LG22"/>
</dbReference>
<keyword evidence="2" id="KW-1185">Reference proteome</keyword>
<accession>A0ACB9BU01</accession>
<comment type="caution">
    <text evidence="1">The sequence shown here is derived from an EMBL/GenBank/DDBJ whole genome shotgun (WGS) entry which is preliminary data.</text>
</comment>
<gene>
    <name evidence="1" type="ORF">L1987_65196</name>
</gene>